<feature type="coiled-coil region" evidence="4">
    <location>
        <begin position="261"/>
        <end position="288"/>
    </location>
</feature>
<comment type="caution">
    <text evidence="7">The sequence shown here is derived from an EMBL/GenBank/DDBJ whole genome shotgun (WGS) entry which is preliminary data.</text>
</comment>
<dbReference type="PANTHER" id="PTHR42953">
    <property type="entry name" value="HIGH-AFFINITY ZINC UPTAKE SYSTEM PROTEIN ZNUA-RELATED"/>
    <property type="match status" value="1"/>
</dbReference>
<keyword evidence="4" id="KW-0175">Coiled coil</keyword>
<evidence type="ECO:0000256" key="5">
    <source>
        <dbReference type="SAM" id="MobiDB-lite"/>
    </source>
</evidence>
<dbReference type="AlphaFoldDB" id="A0A323TJW6"/>
<evidence type="ECO:0000256" key="3">
    <source>
        <dbReference type="RuleBase" id="RU003512"/>
    </source>
</evidence>
<dbReference type="EMBL" id="PDOD01000001">
    <property type="protein sequence ID" value="PYZ94376.1"/>
    <property type="molecule type" value="Genomic_DNA"/>
</dbReference>
<keyword evidence="8" id="KW-1185">Reference proteome</keyword>
<evidence type="ECO:0000256" key="4">
    <source>
        <dbReference type="SAM" id="Coils"/>
    </source>
</evidence>
<dbReference type="GO" id="GO:0007155">
    <property type="term" value="P:cell adhesion"/>
    <property type="evidence" value="ECO:0007669"/>
    <property type="project" value="InterPro"/>
</dbReference>
<dbReference type="GO" id="GO:0030001">
    <property type="term" value="P:metal ion transport"/>
    <property type="evidence" value="ECO:0007669"/>
    <property type="project" value="InterPro"/>
</dbReference>
<dbReference type="SUPFAM" id="SSF53807">
    <property type="entry name" value="Helical backbone' metal receptor"/>
    <property type="match status" value="1"/>
</dbReference>
<dbReference type="Pfam" id="PF01297">
    <property type="entry name" value="ZnuA"/>
    <property type="match status" value="1"/>
</dbReference>
<evidence type="ECO:0000313" key="7">
    <source>
        <dbReference type="EMBL" id="PYZ94376.1"/>
    </source>
</evidence>
<dbReference type="PROSITE" id="PS51257">
    <property type="entry name" value="PROKAR_LIPOPROTEIN"/>
    <property type="match status" value="1"/>
</dbReference>
<dbReference type="PANTHER" id="PTHR42953:SF8">
    <property type="entry name" value="ZINT DOMAIN-CONTAINING PROTEIN"/>
    <property type="match status" value="1"/>
</dbReference>
<evidence type="ECO:0000313" key="8">
    <source>
        <dbReference type="Proteomes" id="UP000248214"/>
    </source>
</evidence>
<dbReference type="InterPro" id="IPR006127">
    <property type="entry name" value="ZnuA-like"/>
</dbReference>
<dbReference type="PRINTS" id="PR00690">
    <property type="entry name" value="ADHESNFAMILY"/>
</dbReference>
<evidence type="ECO:0000256" key="2">
    <source>
        <dbReference type="ARBA" id="ARBA00022729"/>
    </source>
</evidence>
<feature type="signal peptide" evidence="6">
    <location>
        <begin position="1"/>
        <end position="20"/>
    </location>
</feature>
<dbReference type="Proteomes" id="UP000248214">
    <property type="component" value="Unassembled WGS sequence"/>
</dbReference>
<comment type="similarity">
    <text evidence="3">Belongs to the bacterial solute-binding protein 9 family.</text>
</comment>
<dbReference type="InterPro" id="IPR050492">
    <property type="entry name" value="Bact_metal-bind_prot9"/>
</dbReference>
<dbReference type="InterPro" id="IPR006129">
    <property type="entry name" value="AdhesinB"/>
</dbReference>
<keyword evidence="2 6" id="KW-0732">Signal</keyword>
<proteinExistence type="inferred from homology"/>
<sequence length="402" mass="46465">MYKKSSITFAVILAFSTFLAACGNENNNEDLNSAENENNNGNSEAIEDIEKVNIMTTLFPIEDFANRIGGEHVNVENMVPVGADAHTFEPTANQMIEVADADLFIYNGADFEGFADSVKDAVSDHDVQTLEATEGLDLLEYEHNHDHNDEHSHEDNEHNHDHNDEHSHEDNEHNHDHNDEHNHEDNEQNHDHNDEHNHEDNDHNNEHNHDDNNHNHDHNDENNHDHDHGDYDPHVWLDPIRSIEYAENIKNALIDVRPEAEEEFNSNFEQLKSELEELDEEFQNMADEKVKDTIIVSHAGYGYWEDRYNIHQIGIAGLSPTNEPSIQQIQEVISHMEENEINYVMFEQNIPTNIAETVREEAGAEELWIHNLEALTEDDVENEEDYFSLMRQNIETLEEALQ</sequence>
<feature type="chain" id="PRO_5016296383" evidence="6">
    <location>
        <begin position="21"/>
        <end position="402"/>
    </location>
</feature>
<dbReference type="GO" id="GO:0046872">
    <property type="term" value="F:metal ion binding"/>
    <property type="evidence" value="ECO:0007669"/>
    <property type="project" value="InterPro"/>
</dbReference>
<protein>
    <submittedName>
        <fullName evidence="7">ABC transporter substrate-binding protein</fullName>
    </submittedName>
</protein>
<dbReference type="PRINTS" id="PR00691">
    <property type="entry name" value="ADHESINB"/>
</dbReference>
<evidence type="ECO:0000256" key="1">
    <source>
        <dbReference type="ARBA" id="ARBA00022448"/>
    </source>
</evidence>
<dbReference type="InterPro" id="IPR006128">
    <property type="entry name" value="Lipoprotein_PsaA-like"/>
</dbReference>
<accession>A0A323TJW6</accession>
<reference evidence="7 8" key="1">
    <citation type="submission" date="2017-10" db="EMBL/GenBank/DDBJ databases">
        <title>Bacillus sp. nov., a halophilic bacterium isolated from a Keqin Lake.</title>
        <authorList>
            <person name="Wang H."/>
        </authorList>
    </citation>
    <scope>NUCLEOTIDE SEQUENCE [LARGE SCALE GENOMIC DNA]</scope>
    <source>
        <strain evidence="7 8">KQ-12</strain>
    </source>
</reference>
<name>A0A323TJW6_9BACI</name>
<feature type="region of interest" description="Disordered" evidence="5">
    <location>
        <begin position="146"/>
        <end position="230"/>
    </location>
</feature>
<dbReference type="OrthoDB" id="9810636at2"/>
<organism evidence="7 8">
    <name type="scientific">Salipaludibacillus keqinensis</name>
    <dbReference type="NCBI Taxonomy" id="2045207"/>
    <lineage>
        <taxon>Bacteria</taxon>
        <taxon>Bacillati</taxon>
        <taxon>Bacillota</taxon>
        <taxon>Bacilli</taxon>
        <taxon>Bacillales</taxon>
        <taxon>Bacillaceae</taxon>
    </lineage>
</organism>
<keyword evidence="1 3" id="KW-0813">Transport</keyword>
<dbReference type="Gene3D" id="3.40.50.1980">
    <property type="entry name" value="Nitrogenase molybdenum iron protein domain"/>
    <property type="match status" value="3"/>
</dbReference>
<dbReference type="RefSeq" id="WP_110608009.1">
    <property type="nucleotide sequence ID" value="NZ_PDOD01000001.1"/>
</dbReference>
<evidence type="ECO:0000256" key="6">
    <source>
        <dbReference type="SAM" id="SignalP"/>
    </source>
</evidence>
<gene>
    <name evidence="7" type="ORF">CR194_02255</name>
</gene>